<organism evidence="9 11">
    <name type="scientific">Paracoccus halophilus</name>
    <dbReference type="NCBI Taxonomy" id="376733"/>
    <lineage>
        <taxon>Bacteria</taxon>
        <taxon>Pseudomonadati</taxon>
        <taxon>Pseudomonadota</taxon>
        <taxon>Alphaproteobacteria</taxon>
        <taxon>Rhodobacterales</taxon>
        <taxon>Paracoccaceae</taxon>
        <taxon>Paracoccus</taxon>
    </lineage>
</organism>
<evidence type="ECO:0000256" key="6">
    <source>
        <dbReference type="ARBA" id="ARBA00023136"/>
    </source>
</evidence>
<comment type="subunit">
    <text evidence="7">The complex comprises the extracytoplasmic solute receptor protein and the two transmembrane proteins.</text>
</comment>
<feature type="transmembrane region" description="Helical" evidence="7">
    <location>
        <begin position="56"/>
        <end position="77"/>
    </location>
</feature>
<dbReference type="NCBIfam" id="TIGR00786">
    <property type="entry name" value="dctM"/>
    <property type="match status" value="1"/>
</dbReference>
<dbReference type="GO" id="GO:0022857">
    <property type="term" value="F:transmembrane transporter activity"/>
    <property type="evidence" value="ECO:0007669"/>
    <property type="project" value="UniProtKB-UniRule"/>
</dbReference>
<reference evidence="10 12" key="3">
    <citation type="submission" date="2016-10" db="EMBL/GenBank/DDBJ databases">
        <authorList>
            <person name="de Groot N.N."/>
        </authorList>
    </citation>
    <scope>NUCLEOTIDE SEQUENCE [LARGE SCALE GENOMIC DNA]</scope>
    <source>
        <strain evidence="10 12">CGMCC 1.6117</strain>
    </source>
</reference>
<dbReference type="eggNOG" id="COG1593">
    <property type="taxonomic scope" value="Bacteria"/>
</dbReference>
<dbReference type="PANTHER" id="PTHR33362:SF5">
    <property type="entry name" value="C4-DICARBOXYLATE TRAP TRANSPORTER LARGE PERMEASE PROTEIN DCTM"/>
    <property type="match status" value="1"/>
</dbReference>
<comment type="similarity">
    <text evidence="7">Belongs to the TRAP transporter large permease family.</text>
</comment>
<dbReference type="InterPro" id="IPR004681">
    <property type="entry name" value="TRAP_DctM"/>
</dbReference>
<dbReference type="GO" id="GO:0005886">
    <property type="term" value="C:plasma membrane"/>
    <property type="evidence" value="ECO:0007669"/>
    <property type="project" value="UniProtKB-SubCell"/>
</dbReference>
<comment type="caution">
    <text evidence="7">Lacks conserved residue(s) required for the propagation of feature annotation.</text>
</comment>
<proteinExistence type="inferred from homology"/>
<dbReference type="Proteomes" id="UP000182312">
    <property type="component" value="Unassembled WGS sequence"/>
</dbReference>
<feature type="transmembrane region" description="Helical" evidence="7">
    <location>
        <begin position="359"/>
        <end position="384"/>
    </location>
</feature>
<feature type="transmembrane region" description="Helical" evidence="7">
    <location>
        <begin position="405"/>
        <end position="426"/>
    </location>
</feature>
<comment type="subcellular location">
    <subcellularLocation>
        <location evidence="1 7">Cell inner membrane</location>
        <topology evidence="1 7">Multi-pass membrane protein</topology>
    </subcellularLocation>
</comment>
<keyword evidence="2" id="KW-1003">Cell membrane</keyword>
<feature type="transmembrane region" description="Helical" evidence="7">
    <location>
        <begin position="277"/>
        <end position="296"/>
    </location>
</feature>
<dbReference type="STRING" id="376733.SAMN04487972_107147"/>
<evidence type="ECO:0000256" key="7">
    <source>
        <dbReference type="RuleBase" id="RU369079"/>
    </source>
</evidence>
<evidence type="ECO:0000256" key="3">
    <source>
        <dbReference type="ARBA" id="ARBA00022519"/>
    </source>
</evidence>
<accession>A0A099EXA0</accession>
<feature type="transmembrane region" description="Helical" evidence="7">
    <location>
        <begin position="172"/>
        <end position="194"/>
    </location>
</feature>
<feature type="domain" description="TRAP C4-dicarboxylate transport system permease DctM subunit" evidence="8">
    <location>
        <begin position="8"/>
        <end position="421"/>
    </location>
</feature>
<name>A0A099EXA0_9RHOB</name>
<keyword evidence="5 7" id="KW-1133">Transmembrane helix</keyword>
<evidence type="ECO:0000256" key="1">
    <source>
        <dbReference type="ARBA" id="ARBA00004429"/>
    </source>
</evidence>
<dbReference type="AlphaFoldDB" id="A0A099EXA0"/>
<dbReference type="OrthoDB" id="9790209at2"/>
<dbReference type="InterPro" id="IPR010656">
    <property type="entry name" value="DctM"/>
</dbReference>
<keyword evidence="4 7" id="KW-0812">Transmembrane</keyword>
<feature type="transmembrane region" description="Helical" evidence="7">
    <location>
        <begin position="137"/>
        <end position="160"/>
    </location>
</feature>
<evidence type="ECO:0000256" key="4">
    <source>
        <dbReference type="ARBA" id="ARBA00022692"/>
    </source>
</evidence>
<comment type="function">
    <text evidence="7">Part of the tripartite ATP-independent periplasmic (TRAP) transport system.</text>
</comment>
<evidence type="ECO:0000256" key="5">
    <source>
        <dbReference type="ARBA" id="ARBA00022989"/>
    </source>
</evidence>
<feature type="transmembrane region" description="Helical" evidence="7">
    <location>
        <begin position="214"/>
        <end position="235"/>
    </location>
</feature>
<evidence type="ECO:0000313" key="10">
    <source>
        <dbReference type="EMBL" id="SFA50398.1"/>
    </source>
</evidence>
<keyword evidence="3 7" id="KW-0997">Cell inner membrane</keyword>
<reference evidence="9 11" key="1">
    <citation type="submission" date="2014-09" db="EMBL/GenBank/DDBJ databases">
        <authorList>
            <person name="McGinnis J.M."/>
            <person name="Wolfgang W.J."/>
        </authorList>
    </citation>
    <scope>NUCLEOTIDE SEQUENCE [LARGE SCALE GENOMIC DNA]</scope>
    <source>
        <strain evidence="9 11">JCM 14014</strain>
    </source>
</reference>
<gene>
    <name evidence="9" type="ORF">IT41_15540</name>
    <name evidence="10" type="ORF">SAMN04487972_107147</name>
</gene>
<dbReference type="EMBL" id="FOJO01000007">
    <property type="protein sequence ID" value="SFA50398.1"/>
    <property type="molecule type" value="Genomic_DNA"/>
</dbReference>
<keyword evidence="11" id="KW-1185">Reference proteome</keyword>
<reference evidence="9 11" key="2">
    <citation type="submission" date="2014-10" db="EMBL/GenBank/DDBJ databases">
        <title>Paracoccus sanguinis sp. nov., isolated from clinical specimens of New York State patients.</title>
        <authorList>
            <person name="Mingle L.A."/>
            <person name="Cole J.A."/>
            <person name="Lapierre P."/>
            <person name="Musser K.A."/>
        </authorList>
    </citation>
    <scope>NUCLEOTIDE SEQUENCE [LARGE SCALE GENOMIC DNA]</scope>
    <source>
        <strain evidence="9 11">JCM 14014</strain>
    </source>
</reference>
<evidence type="ECO:0000313" key="12">
    <source>
        <dbReference type="Proteomes" id="UP000182312"/>
    </source>
</evidence>
<sequence length="434" mass="45307">MIWLLIVIGLTVFALGGIPLGAALAGVGLILYHFFAGGGGNMALAFEGVWSTFNNFTFSSIILFVLVGDLFFAGGLSKKSYGALAPLFRRIPGKLLHTNVVVCMLFGAVSGTSSATAAAIGAAAYPELERRNYHAGTVVGSLAASGTLGLLIPPSLALILFGAMTDNSIGRLFLAGVLPGILLGLGFMALIAIKSRLRPEIVPVETEIPGWGEAILALFDLWPLFILMFAVLGPLYSGLATPTESAAVGFVFVLLLGFTVGGLTLRNLGPILVSTMVKYGAIALVVIGAVVLKNAVAILGLPRDLIEAAANSGLGRYAVFALIVLAYLILGCLFDGISLLLLTVPFIAPMLIGQGFDPIWLGVMVTVLIEIGMITPPVGPNLFILSTISGNRVSVGEAARETLPYWLLLLAGIAFFTMFPGVVTWLPDLVYGGL</sequence>
<feature type="transmembrane region" description="Helical" evidence="7">
    <location>
        <begin position="98"/>
        <end position="125"/>
    </location>
</feature>
<protein>
    <recommendedName>
        <fullName evidence="7">TRAP transporter large permease protein</fullName>
    </recommendedName>
</protein>
<dbReference type="EMBL" id="JRKN01000027">
    <property type="protein sequence ID" value="KGJ03025.1"/>
    <property type="molecule type" value="Genomic_DNA"/>
</dbReference>
<feature type="transmembrane region" description="Helical" evidence="7">
    <location>
        <begin position="317"/>
        <end position="347"/>
    </location>
</feature>
<evidence type="ECO:0000313" key="9">
    <source>
        <dbReference type="EMBL" id="KGJ03025.1"/>
    </source>
</evidence>
<dbReference type="Proteomes" id="UP000029846">
    <property type="component" value="Unassembled WGS sequence"/>
</dbReference>
<feature type="transmembrane region" description="Helical" evidence="7">
    <location>
        <begin position="247"/>
        <end position="265"/>
    </location>
</feature>
<dbReference type="Pfam" id="PF06808">
    <property type="entry name" value="DctM"/>
    <property type="match status" value="1"/>
</dbReference>
<keyword evidence="6 7" id="KW-0472">Membrane</keyword>
<evidence type="ECO:0000256" key="2">
    <source>
        <dbReference type="ARBA" id="ARBA00022475"/>
    </source>
</evidence>
<evidence type="ECO:0000259" key="8">
    <source>
        <dbReference type="Pfam" id="PF06808"/>
    </source>
</evidence>
<keyword evidence="7" id="KW-0813">Transport</keyword>
<dbReference type="PANTHER" id="PTHR33362">
    <property type="entry name" value="SIALIC ACID TRAP TRANSPORTER PERMEASE PROTEIN SIAT-RELATED"/>
    <property type="match status" value="1"/>
</dbReference>
<dbReference type="PIRSF" id="PIRSF006066">
    <property type="entry name" value="HI0050"/>
    <property type="match status" value="1"/>
</dbReference>
<dbReference type="RefSeq" id="WP_036742891.1">
    <property type="nucleotide sequence ID" value="NZ_FOJO01000007.1"/>
</dbReference>
<evidence type="ECO:0000313" key="11">
    <source>
        <dbReference type="Proteomes" id="UP000029846"/>
    </source>
</evidence>